<reference evidence="3" key="1">
    <citation type="journal article" date="2019" name="Int. J. Syst. Evol. Microbiol.">
        <title>The Global Catalogue of Microorganisms (GCM) 10K type strain sequencing project: providing services to taxonomists for standard genome sequencing and annotation.</title>
        <authorList>
            <consortium name="The Broad Institute Genomics Platform"/>
            <consortium name="The Broad Institute Genome Sequencing Center for Infectious Disease"/>
            <person name="Wu L."/>
            <person name="Ma J."/>
        </authorList>
    </citation>
    <scope>NUCLEOTIDE SEQUENCE [LARGE SCALE GENOMIC DNA]</scope>
    <source>
        <strain evidence="3">CCUG 53762</strain>
    </source>
</reference>
<dbReference type="Pfam" id="PF12099">
    <property type="entry name" value="DUF3575"/>
    <property type="match status" value="1"/>
</dbReference>
<accession>A0ABW4IC84</accession>
<protein>
    <submittedName>
        <fullName evidence="2">DUF3575 domain-containing protein</fullName>
    </submittedName>
</protein>
<dbReference type="EMBL" id="JBHUDG010000005">
    <property type="protein sequence ID" value="MFD1629619.1"/>
    <property type="molecule type" value="Genomic_DNA"/>
</dbReference>
<keyword evidence="3" id="KW-1185">Reference proteome</keyword>
<keyword evidence="1" id="KW-0732">Signal</keyword>
<organism evidence="2 3">
    <name type="scientific">Pseudopedobacter beijingensis</name>
    <dbReference type="NCBI Taxonomy" id="1207056"/>
    <lineage>
        <taxon>Bacteria</taxon>
        <taxon>Pseudomonadati</taxon>
        <taxon>Bacteroidota</taxon>
        <taxon>Sphingobacteriia</taxon>
        <taxon>Sphingobacteriales</taxon>
        <taxon>Sphingobacteriaceae</taxon>
        <taxon>Pseudopedobacter</taxon>
    </lineage>
</organism>
<gene>
    <name evidence="2" type="ORF">ACFSAH_07020</name>
</gene>
<evidence type="ECO:0000313" key="3">
    <source>
        <dbReference type="Proteomes" id="UP001597118"/>
    </source>
</evidence>
<evidence type="ECO:0000313" key="2">
    <source>
        <dbReference type="EMBL" id="MFD1629619.1"/>
    </source>
</evidence>
<dbReference type="InterPro" id="IPR021958">
    <property type="entry name" value="DUF3575"/>
</dbReference>
<dbReference type="RefSeq" id="WP_379661997.1">
    <property type="nucleotide sequence ID" value="NZ_JBHUDG010000005.1"/>
</dbReference>
<proteinExistence type="predicted"/>
<feature type="signal peptide" evidence="1">
    <location>
        <begin position="1"/>
        <end position="20"/>
    </location>
</feature>
<comment type="caution">
    <text evidence="2">The sequence shown here is derived from an EMBL/GenBank/DDBJ whole genome shotgun (WGS) entry which is preliminary data.</text>
</comment>
<feature type="chain" id="PRO_5046400939" evidence="1">
    <location>
        <begin position="21"/>
        <end position="256"/>
    </location>
</feature>
<dbReference type="Proteomes" id="UP001597118">
    <property type="component" value="Unassembled WGS sequence"/>
</dbReference>
<sequence>MNKKLLLTVVIAMLVTVTKAADKKESVKSDDGKNLIKLNLTGLPLRTYSGTYERAIGKKISAGIGFRYMGEGKLPFLDDIKSAIDDPETNKHISNLKLGNYAITPEVKFYMGKGVFRGFYIAPFVRYAVYSADLPFEFTYEDQNNIEKTEKIPLSGNVTTITGGLMFGAQWKLSKRIYLDWMILGPNAGSAKGDITGNKTLSDDERDGLQKEIDKLKDSDIPMLKLSGEATNNGARIDFSGPWAGLRAGINLGFRF</sequence>
<name>A0ABW4IC84_9SPHI</name>
<evidence type="ECO:0000256" key="1">
    <source>
        <dbReference type="SAM" id="SignalP"/>
    </source>
</evidence>